<dbReference type="GO" id="GO:0016491">
    <property type="term" value="F:oxidoreductase activity"/>
    <property type="evidence" value="ECO:0007669"/>
    <property type="project" value="UniProtKB-KW"/>
</dbReference>
<dbReference type="GeneID" id="87873715"/>
<evidence type="ECO:0000256" key="2">
    <source>
        <dbReference type="ARBA" id="ARBA00022857"/>
    </source>
</evidence>
<keyword evidence="3" id="KW-0560">Oxidoreductase</keyword>
<comment type="similarity">
    <text evidence="1">Belongs to the short-chain dehydrogenases/reductases (SDR) family.</text>
</comment>
<dbReference type="PRINTS" id="PR00081">
    <property type="entry name" value="GDHRDH"/>
</dbReference>
<sequence length="256" mass="27791">MTPPLVALITAGSAGLGAATARLFARNGIRLVINYDSNGQRAYDLVEELTNISPLTAASTDRQDNYVALKADLAEKDQISQLVDNTIFIMGKLDIVFSNGAWIRLRDINDLDDNVNEEDWDTCFNMNVKSHLWLMHAAKPYLDQTEGVFITTACLAGVIVSGSSLAYSVTKAAQIHLAKGLAQIAAPKIRVNTVSPGLMLTDWGLQFPPEKQEEARERSKLKRLAAVQDVAEQVLCFVKSKSVTGVNAIIDGGMAL</sequence>
<comment type="caution">
    <text evidence="4">The sequence shown here is derived from an EMBL/GenBank/DDBJ whole genome shotgun (WGS) entry which is preliminary data.</text>
</comment>
<dbReference type="PANTHER" id="PTHR43618">
    <property type="entry name" value="7-ALPHA-HYDROXYSTEROID DEHYDROGENASE"/>
    <property type="match status" value="1"/>
</dbReference>
<dbReference type="InterPro" id="IPR002347">
    <property type="entry name" value="SDR_fam"/>
</dbReference>
<dbReference type="Gene3D" id="3.40.50.720">
    <property type="entry name" value="NAD(P)-binding Rossmann-like Domain"/>
    <property type="match status" value="1"/>
</dbReference>
<reference evidence="4 5" key="1">
    <citation type="journal article" date="2023" name="Mol. Phylogenet. Evol.">
        <title>Genome-scale phylogeny and comparative genomics of the fungal order Sordariales.</title>
        <authorList>
            <person name="Hensen N."/>
            <person name="Bonometti L."/>
            <person name="Westerberg I."/>
            <person name="Brannstrom I.O."/>
            <person name="Guillou S."/>
            <person name="Cros-Aarteil S."/>
            <person name="Calhoun S."/>
            <person name="Haridas S."/>
            <person name="Kuo A."/>
            <person name="Mondo S."/>
            <person name="Pangilinan J."/>
            <person name="Riley R."/>
            <person name="LaButti K."/>
            <person name="Andreopoulos B."/>
            <person name="Lipzen A."/>
            <person name="Chen C."/>
            <person name="Yan M."/>
            <person name="Daum C."/>
            <person name="Ng V."/>
            <person name="Clum A."/>
            <person name="Steindorff A."/>
            <person name="Ohm R.A."/>
            <person name="Martin F."/>
            <person name="Silar P."/>
            <person name="Natvig D.O."/>
            <person name="Lalanne C."/>
            <person name="Gautier V."/>
            <person name="Ament-Velasquez S.L."/>
            <person name="Kruys A."/>
            <person name="Hutchinson M.I."/>
            <person name="Powell A.J."/>
            <person name="Barry K."/>
            <person name="Miller A.N."/>
            <person name="Grigoriev I.V."/>
            <person name="Debuchy R."/>
            <person name="Gladieux P."/>
            <person name="Hiltunen Thoren M."/>
            <person name="Johannesson H."/>
        </authorList>
    </citation>
    <scope>NUCLEOTIDE SEQUENCE [LARGE SCALE GENOMIC DNA]</scope>
    <source>
        <strain evidence="4 5">FGSC 10403</strain>
    </source>
</reference>
<proteinExistence type="inferred from homology"/>
<name>A0AAJ0MTJ1_9PEZI</name>
<evidence type="ECO:0000313" key="4">
    <source>
        <dbReference type="EMBL" id="KAK3497018.1"/>
    </source>
</evidence>
<dbReference type="PANTHER" id="PTHR43618:SF13">
    <property type="entry name" value="CHAIN DEHYDROGENASE, PUTATIVE (AFU_ORTHOLOGUE AFUA_1G17650)-RELATED"/>
    <property type="match status" value="1"/>
</dbReference>
<keyword evidence="2" id="KW-0521">NADP</keyword>
<dbReference type="Proteomes" id="UP001285908">
    <property type="component" value="Unassembled WGS sequence"/>
</dbReference>
<evidence type="ECO:0008006" key="6">
    <source>
        <dbReference type="Google" id="ProtNLM"/>
    </source>
</evidence>
<dbReference type="EMBL" id="JAULSX010000002">
    <property type="protein sequence ID" value="KAK3497018.1"/>
    <property type="molecule type" value="Genomic_DNA"/>
</dbReference>
<dbReference type="CDD" id="cd05233">
    <property type="entry name" value="SDR_c"/>
    <property type="match status" value="1"/>
</dbReference>
<dbReference type="RefSeq" id="XP_062695282.1">
    <property type="nucleotide sequence ID" value="XM_062836093.1"/>
</dbReference>
<dbReference type="AlphaFoldDB" id="A0AAJ0MTJ1"/>
<dbReference type="InterPro" id="IPR036291">
    <property type="entry name" value="NAD(P)-bd_dom_sf"/>
</dbReference>
<evidence type="ECO:0000256" key="1">
    <source>
        <dbReference type="ARBA" id="ARBA00006484"/>
    </source>
</evidence>
<gene>
    <name evidence="4" type="ORF">B0T23DRAFT_352550</name>
</gene>
<dbReference type="Pfam" id="PF13561">
    <property type="entry name" value="adh_short_C2"/>
    <property type="match status" value="1"/>
</dbReference>
<dbReference type="SUPFAM" id="SSF51735">
    <property type="entry name" value="NAD(P)-binding Rossmann-fold domains"/>
    <property type="match status" value="1"/>
</dbReference>
<organism evidence="4 5">
    <name type="scientific">Neurospora hispaniola</name>
    <dbReference type="NCBI Taxonomy" id="588809"/>
    <lineage>
        <taxon>Eukaryota</taxon>
        <taxon>Fungi</taxon>
        <taxon>Dikarya</taxon>
        <taxon>Ascomycota</taxon>
        <taxon>Pezizomycotina</taxon>
        <taxon>Sordariomycetes</taxon>
        <taxon>Sordariomycetidae</taxon>
        <taxon>Sordariales</taxon>
        <taxon>Sordariaceae</taxon>
        <taxon>Neurospora</taxon>
    </lineage>
</organism>
<protein>
    <recommendedName>
        <fullName evidence="6">NAD(P)-binding protein</fullName>
    </recommendedName>
</protein>
<evidence type="ECO:0000313" key="5">
    <source>
        <dbReference type="Proteomes" id="UP001285908"/>
    </source>
</evidence>
<accession>A0AAJ0MTJ1</accession>
<dbReference type="InterPro" id="IPR052178">
    <property type="entry name" value="Sec_Metab_Biosynth_SDR"/>
</dbReference>
<evidence type="ECO:0000256" key="3">
    <source>
        <dbReference type="ARBA" id="ARBA00023002"/>
    </source>
</evidence>
<keyword evidence="5" id="KW-1185">Reference proteome</keyword>